<protein>
    <submittedName>
        <fullName evidence="2">Uncharacterized protein</fullName>
    </submittedName>
</protein>
<keyword evidence="3" id="KW-1185">Reference proteome</keyword>
<comment type="caution">
    <text evidence="2">The sequence shown here is derived from an EMBL/GenBank/DDBJ whole genome shotgun (WGS) entry which is preliminary data.</text>
</comment>
<feature type="region of interest" description="Disordered" evidence="1">
    <location>
        <begin position="60"/>
        <end position="174"/>
    </location>
</feature>
<proteinExistence type="predicted"/>
<evidence type="ECO:0000313" key="3">
    <source>
        <dbReference type="Proteomes" id="UP001189429"/>
    </source>
</evidence>
<sequence length="174" mass="17803">MGLASHARWARCRAARVSPWARRMNLSAFGSKRWHGIAAAQPAQLLCAEVRPALCFPEQSCGAGSSGTAPGARGEGGADPSEIRLQEDMPDLTLGAAHPGPSTAELAATGEGVASLPRGPPPLASPPPRSPPTQGLPKGSASAPTGLPLPWKQDAPPQAELSCLDTPVLIQSGR</sequence>
<organism evidence="2 3">
    <name type="scientific">Prorocentrum cordatum</name>
    <dbReference type="NCBI Taxonomy" id="2364126"/>
    <lineage>
        <taxon>Eukaryota</taxon>
        <taxon>Sar</taxon>
        <taxon>Alveolata</taxon>
        <taxon>Dinophyceae</taxon>
        <taxon>Prorocentrales</taxon>
        <taxon>Prorocentraceae</taxon>
        <taxon>Prorocentrum</taxon>
    </lineage>
</organism>
<reference evidence="2" key="1">
    <citation type="submission" date="2023-10" db="EMBL/GenBank/DDBJ databases">
        <authorList>
            <person name="Chen Y."/>
            <person name="Shah S."/>
            <person name="Dougan E. K."/>
            <person name="Thang M."/>
            <person name="Chan C."/>
        </authorList>
    </citation>
    <scope>NUCLEOTIDE SEQUENCE [LARGE SCALE GENOMIC DNA]</scope>
</reference>
<evidence type="ECO:0000256" key="1">
    <source>
        <dbReference type="SAM" id="MobiDB-lite"/>
    </source>
</evidence>
<gene>
    <name evidence="2" type="ORF">PCOR1329_LOCUS22192</name>
</gene>
<name>A0ABN9RPE7_9DINO</name>
<dbReference type="EMBL" id="CAUYUJ010007380">
    <property type="protein sequence ID" value="CAK0820565.1"/>
    <property type="molecule type" value="Genomic_DNA"/>
</dbReference>
<accession>A0ABN9RPE7</accession>
<evidence type="ECO:0000313" key="2">
    <source>
        <dbReference type="EMBL" id="CAK0820565.1"/>
    </source>
</evidence>
<feature type="compositionally biased region" description="Pro residues" evidence="1">
    <location>
        <begin position="118"/>
        <end position="131"/>
    </location>
</feature>
<dbReference type="Proteomes" id="UP001189429">
    <property type="component" value="Unassembled WGS sequence"/>
</dbReference>